<evidence type="ECO:0000313" key="1">
    <source>
        <dbReference type="EMBL" id="KKM99105.1"/>
    </source>
</evidence>
<dbReference type="Gene3D" id="3.40.50.300">
    <property type="entry name" value="P-loop containing nucleotide triphosphate hydrolases"/>
    <property type="match status" value="1"/>
</dbReference>
<protein>
    <recommendedName>
        <fullName evidence="2">Terminase large subunit gp17-like C-terminal domain-containing protein</fullName>
    </recommendedName>
</protein>
<dbReference type="Gene3D" id="3.30.420.240">
    <property type="match status" value="1"/>
</dbReference>
<comment type="caution">
    <text evidence="1">The sequence shown here is derived from an EMBL/GenBank/DDBJ whole genome shotgun (WGS) entry which is preliminary data.</text>
</comment>
<proteinExistence type="predicted"/>
<evidence type="ECO:0008006" key="2">
    <source>
        <dbReference type="Google" id="ProtNLM"/>
    </source>
</evidence>
<organism evidence="1">
    <name type="scientific">marine sediment metagenome</name>
    <dbReference type="NCBI Taxonomy" id="412755"/>
    <lineage>
        <taxon>unclassified sequences</taxon>
        <taxon>metagenomes</taxon>
        <taxon>ecological metagenomes</taxon>
    </lineage>
</organism>
<name>A0A0F9PDK3_9ZZZZ</name>
<sequence>MENYITTSYGDVELHVTEEMKNATELKFKKWDAVVKNNILADGSPEEIKQAYQLLKDPTIYAYAFFKNPRNPRKRFKAYPYQDLVMNDNSKEVFFVAANQIGKSEALCVEKTHKALMNPGWTIILTSKTFPQSKDLLRKIKSLLQNSTLDYKYDIGDTETKTEIYFRHFEEYEEYDSKLDKKFMKRRELPQSRIICIPATEAVLSYAADDIGVDELSFYENGSHFYKQIIIPRIFTTKGKIKVYSNPNGQQGIGWELQEDSAVKKYTFNFLDCSTNTVEEFERECKRMTREQVDSTMLAVFTSPEGGFLTLKERKEMQEERPSMLPSILTQPIYIFFDWGKVNDRTVRIIGLPIKKGEEDWADEVYVYEMLEYPAGTSYTKIIDEDLKNLIKDVGPQMVAMVGWDNTGVGRGLEDFTKRVEQIGIMAMPVEYNLENKSRIYTLFKLLAEQRRLNIPYVKECDKQLSMLRFKRTARGLLKVHHENERDRDDFPDAIAGICSLIIQPENPPISATII</sequence>
<gene>
    <name evidence="1" type="ORF">LCGC14_1151190</name>
</gene>
<accession>A0A0F9PDK3</accession>
<dbReference type="EMBL" id="LAZR01005535">
    <property type="protein sequence ID" value="KKM99105.1"/>
    <property type="molecule type" value="Genomic_DNA"/>
</dbReference>
<reference evidence="1" key="1">
    <citation type="journal article" date="2015" name="Nature">
        <title>Complex archaea that bridge the gap between prokaryotes and eukaryotes.</title>
        <authorList>
            <person name="Spang A."/>
            <person name="Saw J.H."/>
            <person name="Jorgensen S.L."/>
            <person name="Zaremba-Niedzwiedzka K."/>
            <person name="Martijn J."/>
            <person name="Lind A.E."/>
            <person name="van Eijk R."/>
            <person name="Schleper C."/>
            <person name="Guy L."/>
            <person name="Ettema T.J."/>
        </authorList>
    </citation>
    <scope>NUCLEOTIDE SEQUENCE</scope>
</reference>
<dbReference type="AlphaFoldDB" id="A0A0F9PDK3"/>
<dbReference type="InterPro" id="IPR027417">
    <property type="entry name" value="P-loop_NTPase"/>
</dbReference>